<proteinExistence type="predicted"/>
<dbReference type="AlphaFoldDB" id="X1RRI1"/>
<dbReference type="EMBL" id="BARW01012354">
    <property type="protein sequence ID" value="GAI83268.1"/>
    <property type="molecule type" value="Genomic_DNA"/>
</dbReference>
<evidence type="ECO:0000313" key="1">
    <source>
        <dbReference type="EMBL" id="GAI83268.1"/>
    </source>
</evidence>
<accession>X1RRI1</accession>
<gene>
    <name evidence="1" type="ORF">S12H4_23310</name>
</gene>
<organism evidence="1">
    <name type="scientific">marine sediment metagenome</name>
    <dbReference type="NCBI Taxonomy" id="412755"/>
    <lineage>
        <taxon>unclassified sequences</taxon>
        <taxon>metagenomes</taxon>
        <taxon>ecological metagenomes</taxon>
    </lineage>
</organism>
<sequence length="48" mass="5441">MGKGYEKRYKVTRILLADYQLLKSLSQAAGISMAEALHKIITRDWAMA</sequence>
<reference evidence="1" key="1">
    <citation type="journal article" date="2014" name="Front. Microbiol.">
        <title>High frequency of phylogenetically diverse reductive dehalogenase-homologous genes in deep subseafloor sedimentary metagenomes.</title>
        <authorList>
            <person name="Kawai M."/>
            <person name="Futagami T."/>
            <person name="Toyoda A."/>
            <person name="Takaki Y."/>
            <person name="Nishi S."/>
            <person name="Hori S."/>
            <person name="Arai W."/>
            <person name="Tsubouchi T."/>
            <person name="Morono Y."/>
            <person name="Uchiyama I."/>
            <person name="Ito T."/>
            <person name="Fujiyama A."/>
            <person name="Inagaki F."/>
            <person name="Takami H."/>
        </authorList>
    </citation>
    <scope>NUCLEOTIDE SEQUENCE</scope>
    <source>
        <strain evidence="1">Expedition CK06-06</strain>
    </source>
</reference>
<protein>
    <submittedName>
        <fullName evidence="1">Uncharacterized protein</fullName>
    </submittedName>
</protein>
<comment type="caution">
    <text evidence="1">The sequence shown here is derived from an EMBL/GenBank/DDBJ whole genome shotgun (WGS) entry which is preliminary data.</text>
</comment>
<feature type="non-terminal residue" evidence="1">
    <location>
        <position position="48"/>
    </location>
</feature>
<name>X1RRI1_9ZZZZ</name>